<evidence type="ECO:0000259" key="1">
    <source>
        <dbReference type="Pfam" id="PF13577"/>
    </source>
</evidence>
<keyword evidence="3" id="KW-1185">Reference proteome</keyword>
<dbReference type="InterPro" id="IPR037401">
    <property type="entry name" value="SnoaL-like"/>
</dbReference>
<sequence length="151" mass="17437">MSQSLQASPRVSADLYVEVMTFYARQMRLLDELDIDRFVQTFTEDGSVAHPHRAEEVRGRADMRVKMGRALPEYVDVVTRHWFDHFLLDHDGDELQVTYYSLVTEADMDGAVRLKTSSAVEDVLVREDDGQLRIRARVIRRDTPEAVRPRG</sequence>
<dbReference type="InterPro" id="IPR032710">
    <property type="entry name" value="NTF2-like_dom_sf"/>
</dbReference>
<dbReference type="AlphaFoldDB" id="A0A1G9TZ83"/>
<dbReference type="RefSeq" id="WP_030432865.1">
    <property type="nucleotide sequence ID" value="NZ_JOEF01000033.1"/>
</dbReference>
<proteinExistence type="predicted"/>
<dbReference type="eggNOG" id="COG5517">
    <property type="taxonomic scope" value="Bacteria"/>
</dbReference>
<dbReference type="Pfam" id="PF13577">
    <property type="entry name" value="SnoaL_4"/>
    <property type="match status" value="1"/>
</dbReference>
<accession>A0A1G9TZ83</accession>
<dbReference type="Gene3D" id="3.10.450.50">
    <property type="match status" value="1"/>
</dbReference>
<gene>
    <name evidence="2" type="ORF">SAMN04489726_2076</name>
</gene>
<dbReference type="SUPFAM" id="SSF54427">
    <property type="entry name" value="NTF2-like"/>
    <property type="match status" value="1"/>
</dbReference>
<evidence type="ECO:0000313" key="2">
    <source>
        <dbReference type="EMBL" id="SDM52893.1"/>
    </source>
</evidence>
<dbReference type="Proteomes" id="UP000183376">
    <property type="component" value="Chromosome I"/>
</dbReference>
<dbReference type="STRING" id="211114.SAMN04489726_2076"/>
<evidence type="ECO:0000313" key="3">
    <source>
        <dbReference type="Proteomes" id="UP000183376"/>
    </source>
</evidence>
<feature type="domain" description="SnoaL-like" evidence="1">
    <location>
        <begin position="15"/>
        <end position="137"/>
    </location>
</feature>
<organism evidence="2 3">
    <name type="scientific">Allokutzneria albata</name>
    <name type="common">Kibdelosporangium albatum</name>
    <dbReference type="NCBI Taxonomy" id="211114"/>
    <lineage>
        <taxon>Bacteria</taxon>
        <taxon>Bacillati</taxon>
        <taxon>Actinomycetota</taxon>
        <taxon>Actinomycetes</taxon>
        <taxon>Pseudonocardiales</taxon>
        <taxon>Pseudonocardiaceae</taxon>
        <taxon>Allokutzneria</taxon>
    </lineage>
</organism>
<name>A0A1G9TZ83_ALLAB</name>
<reference evidence="2 3" key="1">
    <citation type="submission" date="2016-10" db="EMBL/GenBank/DDBJ databases">
        <authorList>
            <person name="de Groot N.N."/>
        </authorList>
    </citation>
    <scope>NUCLEOTIDE SEQUENCE [LARGE SCALE GENOMIC DNA]</scope>
    <source>
        <strain evidence="2 3">DSM 44149</strain>
    </source>
</reference>
<protein>
    <submittedName>
        <fullName evidence="2">Actinorhodin biosynthesis protein ActVIA</fullName>
    </submittedName>
</protein>
<dbReference type="EMBL" id="LT629701">
    <property type="protein sequence ID" value="SDM52893.1"/>
    <property type="molecule type" value="Genomic_DNA"/>
</dbReference>